<proteinExistence type="predicted"/>
<name>A0ABT9D9Z6_9CELL</name>
<evidence type="ECO:0008006" key="3">
    <source>
        <dbReference type="Google" id="ProtNLM"/>
    </source>
</evidence>
<dbReference type="RefSeq" id="WP_304601021.1">
    <property type="nucleotide sequence ID" value="NZ_JAUQYP010000001.1"/>
</dbReference>
<evidence type="ECO:0000313" key="1">
    <source>
        <dbReference type="EMBL" id="MDO8107395.1"/>
    </source>
</evidence>
<comment type="caution">
    <text evidence="1">The sequence shown here is derived from an EMBL/GenBank/DDBJ whole genome shotgun (WGS) entry which is preliminary data.</text>
</comment>
<reference evidence="1 2" key="1">
    <citation type="submission" date="2023-07" db="EMBL/GenBank/DDBJ databases">
        <title>Description of novel actinomycetes strains, isolated from tidal flat sediment.</title>
        <authorList>
            <person name="Lu C."/>
        </authorList>
    </citation>
    <scope>NUCLEOTIDE SEQUENCE [LARGE SCALE GENOMIC DNA]</scope>
    <source>
        <strain evidence="1 2">SYSU T00b441</strain>
    </source>
</reference>
<dbReference type="Proteomes" id="UP001232536">
    <property type="component" value="Unassembled WGS sequence"/>
</dbReference>
<keyword evidence="2" id="KW-1185">Reference proteome</keyword>
<accession>A0ABT9D9Z6</accession>
<dbReference type="Gene3D" id="3.40.830.10">
    <property type="entry name" value="LigB-like"/>
    <property type="match status" value="1"/>
</dbReference>
<gene>
    <name evidence="1" type="ORF">Q6348_09325</name>
</gene>
<organism evidence="1 2">
    <name type="scientific">Actinotalea lenta</name>
    <dbReference type="NCBI Taxonomy" id="3064654"/>
    <lineage>
        <taxon>Bacteria</taxon>
        <taxon>Bacillati</taxon>
        <taxon>Actinomycetota</taxon>
        <taxon>Actinomycetes</taxon>
        <taxon>Micrococcales</taxon>
        <taxon>Cellulomonadaceae</taxon>
        <taxon>Actinotalea</taxon>
    </lineage>
</organism>
<protein>
    <recommendedName>
        <fullName evidence="3">Extradiol ring-cleavage dioxygenase class III enzyme subunit B domain-containing protein</fullName>
    </recommendedName>
</protein>
<dbReference type="EMBL" id="JAUQYP010000001">
    <property type="protein sequence ID" value="MDO8107395.1"/>
    <property type="molecule type" value="Genomic_DNA"/>
</dbReference>
<evidence type="ECO:0000313" key="2">
    <source>
        <dbReference type="Proteomes" id="UP001232536"/>
    </source>
</evidence>
<sequence>MLVAAALLPPTALLVPGVAGRADPLAAERSAALAATACVLAAAPDALVVVVPGTLRAEGRLRPVFTAAGVPDVRPHTAGDVDDVPAAVGLWLALEAGWAGSVRALGAVDPGAVAAELGGPERVGALLVGGGSVRRGPDAPLPEDARAESADDALVRWVRSLDPSQAPDRSLAAELGMSAVEPVAALAALGAPLRCTAVAATLPLGATYVVATWEAA</sequence>